<evidence type="ECO:0000256" key="4">
    <source>
        <dbReference type="PROSITE-ProRule" id="PRU00335"/>
    </source>
</evidence>
<name>A0A1L8QRH6_9ENTE</name>
<evidence type="ECO:0000313" key="7">
    <source>
        <dbReference type="Proteomes" id="UP000182149"/>
    </source>
</evidence>
<dbReference type="EMBL" id="JXKD01000010">
    <property type="protein sequence ID" value="OJG10087.1"/>
    <property type="molecule type" value="Genomic_DNA"/>
</dbReference>
<dbReference type="Pfam" id="PF00440">
    <property type="entry name" value="TetR_N"/>
    <property type="match status" value="1"/>
</dbReference>
<dbReference type="InterPro" id="IPR001647">
    <property type="entry name" value="HTH_TetR"/>
</dbReference>
<feature type="DNA-binding region" description="H-T-H motif" evidence="4">
    <location>
        <begin position="37"/>
        <end position="56"/>
    </location>
</feature>
<dbReference type="InterPro" id="IPR009057">
    <property type="entry name" value="Homeodomain-like_sf"/>
</dbReference>
<sequence length="226" mass="26342">MTEKRKLENKEQMDKKKALVLEAALEVFIEKGIENTKMTDIAQRAEVGVASVYRYFQTKTEIVIEVGILYWEKEINRFYAPFSESAYLSLNGIQKVSRLLDVFIEIYLKDPGFYKFIEEFDNFVVKEKVPAERLATYEQKILALMPIMFEALEQGKEDGSIKPSLQTAEFYMTITQTFISLAQKLILRNIILESDQHYDRKNQLELIKKMALSYIDNQTFGGNEDE</sequence>
<evidence type="ECO:0000256" key="3">
    <source>
        <dbReference type="ARBA" id="ARBA00023163"/>
    </source>
</evidence>
<dbReference type="GO" id="GO:0003700">
    <property type="term" value="F:DNA-binding transcription factor activity"/>
    <property type="evidence" value="ECO:0007669"/>
    <property type="project" value="TreeGrafter"/>
</dbReference>
<dbReference type="SUPFAM" id="SSF48498">
    <property type="entry name" value="Tetracyclin repressor-like, C-terminal domain"/>
    <property type="match status" value="1"/>
</dbReference>
<dbReference type="AlphaFoldDB" id="A0A1L8QRH6"/>
<dbReference type="InterPro" id="IPR050109">
    <property type="entry name" value="HTH-type_TetR-like_transc_reg"/>
</dbReference>
<dbReference type="PANTHER" id="PTHR30055">
    <property type="entry name" value="HTH-TYPE TRANSCRIPTIONAL REGULATOR RUTR"/>
    <property type="match status" value="1"/>
</dbReference>
<evidence type="ECO:0000256" key="2">
    <source>
        <dbReference type="ARBA" id="ARBA00023125"/>
    </source>
</evidence>
<proteinExistence type="predicted"/>
<dbReference type="OrthoDB" id="9780939at2"/>
<dbReference type="InterPro" id="IPR036271">
    <property type="entry name" value="Tet_transcr_reg_TetR-rel_C_sf"/>
</dbReference>
<dbReference type="PROSITE" id="PS50977">
    <property type="entry name" value="HTH_TETR_2"/>
    <property type="match status" value="1"/>
</dbReference>
<keyword evidence="1" id="KW-0805">Transcription regulation</keyword>
<dbReference type="GO" id="GO:0000976">
    <property type="term" value="F:transcription cis-regulatory region binding"/>
    <property type="evidence" value="ECO:0007669"/>
    <property type="project" value="TreeGrafter"/>
</dbReference>
<feature type="domain" description="HTH tetR-type" evidence="5">
    <location>
        <begin position="14"/>
        <end position="74"/>
    </location>
</feature>
<reference evidence="6 7" key="1">
    <citation type="submission" date="2014-12" db="EMBL/GenBank/DDBJ databases">
        <title>Draft genome sequences of 29 type strains of Enterococci.</title>
        <authorList>
            <person name="Zhong Z."/>
            <person name="Sun Z."/>
            <person name="Liu W."/>
            <person name="Zhang W."/>
            <person name="Zhang H."/>
        </authorList>
    </citation>
    <scope>NUCLEOTIDE SEQUENCE [LARGE SCALE GENOMIC DNA]</scope>
    <source>
        <strain evidence="6 7">DSM 17690</strain>
    </source>
</reference>
<keyword evidence="3" id="KW-0804">Transcription</keyword>
<accession>A0A1L8QRH6</accession>
<keyword evidence="2 4" id="KW-0238">DNA-binding</keyword>
<dbReference type="STRING" id="328396.RU93_GL000337"/>
<dbReference type="Proteomes" id="UP000182149">
    <property type="component" value="Unassembled WGS sequence"/>
</dbReference>
<evidence type="ECO:0000256" key="1">
    <source>
        <dbReference type="ARBA" id="ARBA00023015"/>
    </source>
</evidence>
<dbReference type="RefSeq" id="WP_071875054.1">
    <property type="nucleotide sequence ID" value="NZ_JBHSHF010000006.1"/>
</dbReference>
<keyword evidence="7" id="KW-1185">Reference proteome</keyword>
<evidence type="ECO:0000259" key="5">
    <source>
        <dbReference type="PROSITE" id="PS50977"/>
    </source>
</evidence>
<comment type="caution">
    <text evidence="6">The sequence shown here is derived from an EMBL/GenBank/DDBJ whole genome shotgun (WGS) entry which is preliminary data.</text>
</comment>
<dbReference type="PRINTS" id="PR00455">
    <property type="entry name" value="HTHTETR"/>
</dbReference>
<evidence type="ECO:0000313" key="6">
    <source>
        <dbReference type="EMBL" id="OJG10087.1"/>
    </source>
</evidence>
<dbReference type="SUPFAM" id="SSF46689">
    <property type="entry name" value="Homeodomain-like"/>
    <property type="match status" value="1"/>
</dbReference>
<gene>
    <name evidence="6" type="ORF">RU93_GL000337</name>
</gene>
<dbReference type="Gene3D" id="1.10.357.10">
    <property type="entry name" value="Tetracycline Repressor, domain 2"/>
    <property type="match status" value="1"/>
</dbReference>
<protein>
    <submittedName>
        <fullName evidence="6">Transcriptional regulator</fullName>
    </submittedName>
</protein>
<dbReference type="PANTHER" id="PTHR30055:SF234">
    <property type="entry name" value="HTH-TYPE TRANSCRIPTIONAL REGULATOR BETI"/>
    <property type="match status" value="1"/>
</dbReference>
<organism evidence="6 7">
    <name type="scientific">Enterococcus aquimarinus</name>
    <dbReference type="NCBI Taxonomy" id="328396"/>
    <lineage>
        <taxon>Bacteria</taxon>
        <taxon>Bacillati</taxon>
        <taxon>Bacillota</taxon>
        <taxon>Bacilli</taxon>
        <taxon>Lactobacillales</taxon>
        <taxon>Enterococcaceae</taxon>
        <taxon>Enterococcus</taxon>
    </lineage>
</organism>